<dbReference type="PANTHER" id="PTHR30471">
    <property type="entry name" value="DNA REPAIR PROTEIN RADC"/>
    <property type="match status" value="1"/>
</dbReference>
<evidence type="ECO:0000259" key="6">
    <source>
        <dbReference type="PROSITE" id="PS50249"/>
    </source>
</evidence>
<dbReference type="InterPro" id="IPR001405">
    <property type="entry name" value="UPF0758"/>
</dbReference>
<evidence type="ECO:0000256" key="3">
    <source>
        <dbReference type="ARBA" id="ARBA00022801"/>
    </source>
</evidence>
<name>T1AQB2_9ZZZZ</name>
<accession>T1AQB2</accession>
<feature type="non-terminal residue" evidence="7">
    <location>
        <position position="1"/>
    </location>
</feature>
<sequence>FRGTLDGCSVPPREVVRAVIACNAAAVILYHNHPSGISEPSGADVALTQVLKQALDLVGCRVLDHLVAGETVTSLAARGLC</sequence>
<dbReference type="PROSITE" id="PS50249">
    <property type="entry name" value="MPN"/>
    <property type="match status" value="1"/>
</dbReference>
<dbReference type="SUPFAM" id="SSF102712">
    <property type="entry name" value="JAB1/MPN domain"/>
    <property type="match status" value="1"/>
</dbReference>
<dbReference type="EMBL" id="AUZY01008952">
    <property type="protein sequence ID" value="EQD44240.1"/>
    <property type="molecule type" value="Genomic_DNA"/>
</dbReference>
<evidence type="ECO:0000256" key="2">
    <source>
        <dbReference type="ARBA" id="ARBA00022723"/>
    </source>
</evidence>
<evidence type="ECO:0000256" key="4">
    <source>
        <dbReference type="ARBA" id="ARBA00022833"/>
    </source>
</evidence>
<organism evidence="7">
    <name type="scientific">mine drainage metagenome</name>
    <dbReference type="NCBI Taxonomy" id="410659"/>
    <lineage>
        <taxon>unclassified sequences</taxon>
        <taxon>metagenomes</taxon>
        <taxon>ecological metagenomes</taxon>
    </lineage>
</organism>
<proteinExistence type="predicted"/>
<evidence type="ECO:0000256" key="1">
    <source>
        <dbReference type="ARBA" id="ARBA00022670"/>
    </source>
</evidence>
<keyword evidence="1" id="KW-0645">Protease</keyword>
<dbReference type="PROSITE" id="PS01302">
    <property type="entry name" value="UPF0758"/>
    <property type="match status" value="1"/>
</dbReference>
<reference evidence="7" key="1">
    <citation type="submission" date="2013-08" db="EMBL/GenBank/DDBJ databases">
        <authorList>
            <person name="Mendez C."/>
            <person name="Richter M."/>
            <person name="Ferrer M."/>
            <person name="Sanchez J."/>
        </authorList>
    </citation>
    <scope>NUCLEOTIDE SEQUENCE</scope>
</reference>
<dbReference type="GO" id="GO:0046872">
    <property type="term" value="F:metal ion binding"/>
    <property type="evidence" value="ECO:0007669"/>
    <property type="project" value="UniProtKB-KW"/>
</dbReference>
<evidence type="ECO:0000256" key="5">
    <source>
        <dbReference type="ARBA" id="ARBA00023049"/>
    </source>
</evidence>
<feature type="domain" description="MPN" evidence="6">
    <location>
        <begin position="1"/>
        <end position="81"/>
    </location>
</feature>
<dbReference type="Gene3D" id="3.40.140.10">
    <property type="entry name" value="Cytidine Deaminase, domain 2"/>
    <property type="match status" value="1"/>
</dbReference>
<dbReference type="InterPro" id="IPR025657">
    <property type="entry name" value="RadC_JAB"/>
</dbReference>
<dbReference type="Pfam" id="PF04002">
    <property type="entry name" value="RadC"/>
    <property type="match status" value="1"/>
</dbReference>
<keyword evidence="5" id="KW-0482">Metalloprotease</keyword>
<dbReference type="InterPro" id="IPR037518">
    <property type="entry name" value="MPN"/>
</dbReference>
<keyword evidence="4" id="KW-0862">Zinc</keyword>
<dbReference type="GO" id="GO:0006508">
    <property type="term" value="P:proteolysis"/>
    <property type="evidence" value="ECO:0007669"/>
    <property type="project" value="UniProtKB-KW"/>
</dbReference>
<evidence type="ECO:0000313" key="7">
    <source>
        <dbReference type="EMBL" id="EQD44240.1"/>
    </source>
</evidence>
<keyword evidence="3" id="KW-0378">Hydrolase</keyword>
<dbReference type="InterPro" id="IPR020891">
    <property type="entry name" value="UPF0758_CS"/>
</dbReference>
<comment type="caution">
    <text evidence="7">The sequence shown here is derived from an EMBL/GenBank/DDBJ whole genome shotgun (WGS) entry which is preliminary data.</text>
</comment>
<reference evidence="7" key="2">
    <citation type="journal article" date="2014" name="ISME J.">
        <title>Microbial stratification in low pH oxic and suboxic macroscopic growths along an acid mine drainage.</title>
        <authorList>
            <person name="Mendez-Garcia C."/>
            <person name="Mesa V."/>
            <person name="Sprenger R.R."/>
            <person name="Richter M."/>
            <person name="Diez M.S."/>
            <person name="Solano J."/>
            <person name="Bargiela R."/>
            <person name="Golyshina O.V."/>
            <person name="Manteca A."/>
            <person name="Ramos J.L."/>
            <person name="Gallego J.R."/>
            <person name="Llorente I."/>
            <person name="Martins Dos Santos V.A."/>
            <person name="Jensen O.N."/>
            <person name="Pelaez A.I."/>
            <person name="Sanchez J."/>
            <person name="Ferrer M."/>
        </authorList>
    </citation>
    <scope>NUCLEOTIDE SEQUENCE</scope>
</reference>
<protein>
    <submittedName>
        <fullName evidence="7">DNA repair protein RadC</fullName>
    </submittedName>
</protein>
<gene>
    <name evidence="7" type="ORF">B1B_13597</name>
</gene>
<dbReference type="GO" id="GO:0008237">
    <property type="term" value="F:metallopeptidase activity"/>
    <property type="evidence" value="ECO:0007669"/>
    <property type="project" value="UniProtKB-KW"/>
</dbReference>
<keyword evidence="2" id="KW-0479">Metal-binding</keyword>
<dbReference type="PANTHER" id="PTHR30471:SF3">
    <property type="entry name" value="UPF0758 PROTEIN YEES-RELATED"/>
    <property type="match status" value="1"/>
</dbReference>
<dbReference type="AlphaFoldDB" id="T1AQB2"/>